<evidence type="ECO:0000259" key="1">
    <source>
        <dbReference type="PROSITE" id="PS50887"/>
    </source>
</evidence>
<dbReference type="InterPro" id="IPR029787">
    <property type="entry name" value="Nucleotide_cyclase"/>
</dbReference>
<dbReference type="PANTHER" id="PTHR45138:SF9">
    <property type="entry name" value="DIGUANYLATE CYCLASE DGCM-RELATED"/>
    <property type="match status" value="1"/>
</dbReference>
<dbReference type="InterPro" id="IPR050469">
    <property type="entry name" value="Diguanylate_Cyclase"/>
</dbReference>
<accession>A0A1M7SB43</accession>
<dbReference type="STRING" id="1121883.SAMN02745226_00684"/>
<dbReference type="Gene3D" id="3.40.50.300">
    <property type="entry name" value="P-loop containing nucleotide triphosphate hydrolases"/>
    <property type="match status" value="1"/>
</dbReference>
<dbReference type="GO" id="GO:0043709">
    <property type="term" value="P:cell adhesion involved in single-species biofilm formation"/>
    <property type="evidence" value="ECO:0007669"/>
    <property type="project" value="TreeGrafter"/>
</dbReference>
<dbReference type="Pfam" id="PF00990">
    <property type="entry name" value="GGDEF"/>
    <property type="match status" value="1"/>
</dbReference>
<dbReference type="Proteomes" id="UP000184207">
    <property type="component" value="Unassembled WGS sequence"/>
</dbReference>
<feature type="domain" description="GGDEF" evidence="1">
    <location>
        <begin position="1188"/>
        <end position="1318"/>
    </location>
</feature>
<keyword evidence="3" id="KW-1185">Reference proteome</keyword>
<dbReference type="SMART" id="SM00267">
    <property type="entry name" value="GGDEF"/>
    <property type="match status" value="1"/>
</dbReference>
<dbReference type="PANTHER" id="PTHR45138">
    <property type="entry name" value="REGULATORY COMPONENTS OF SENSORY TRANSDUCTION SYSTEM"/>
    <property type="match status" value="1"/>
</dbReference>
<evidence type="ECO:0000313" key="3">
    <source>
        <dbReference type="Proteomes" id="UP000184207"/>
    </source>
</evidence>
<evidence type="ECO:0000313" key="2">
    <source>
        <dbReference type="EMBL" id="SHN55668.1"/>
    </source>
</evidence>
<proteinExistence type="predicted"/>
<sequence>MTDNSFEVGSVDIIEFLHEGYWSKDYIVEIDGFKKIAKFVDKKLIPRTSEVILKSELGRNVRGLLVPDMFDFEQESEYIFVYSIPYYTRYAEYQEDERLVFSSIISTLRSLLHIPGLYIPFLGTDDLVVVDGEIKVFLPLAQNLQSLFNEKSKYKFFEAPEVSKGEVSDKSTIYVFGRLLSEFVKSEEIREMIKPMLGDEPAERVFSEDVPFQYIPESKKTLSVRRIRRDEEYEVINLVLQNDPETKFIGFIGPQRVGKTTMIENIQNQFRQLNIPFMHVASGSDIVVQTLQLVSEKIPEKLLERISYCLENICTIDTISLDIVEALQYLERVAIFVDDYQEAPERLKAFLRKIAQINKTGNIKILAFSVEDSEDFNTRVFLNPFTKELISKLLENSLGEIEKEDVFAEWLYHSTKGLPGVIVEYLRYLYEIDILKREQGKYVVDIDRLSEVNLGTFVSDRAESFKNTKERYVAILGQKFVEEEVRKLESLIGSEIDLSVLYKSGILYREYDKIRFTLKQYWEVLYESIPDAEKKQLHEKLSSILNDYEKRAMHLEAVGRKISAARMYLEYIREMMMYYASPSVIYSILKKVKKLIGNKNSYALIKYAVELSERVEDTSYCADLEIPNTKLYAYYLALRYYSDYEYDRAIDVLNTGTNSNGYGKIGYIKRNMLKLKSEFEKDHRRRDFYEKLKELVNGLEPKNSEYAKILVDYHIFLGLLFVGNSPKAIENLRKAERIALDFNIAHRLPTIYNNLAVQMSNTSITMEYLERAVKAAENIGLPARSYMARLNMLYSALYAGRIREFVEGIIEIRKKIEMLNLRNEFIYANSLEAYYHAYNFELEEALEHLKVCREKYKLEMKADECSIYMITRQFDKLKDTILDVINSDETEEEVRKAMEVIFSLETQDFTANWEKYVNAGGKVFREEIVAIFGRKLAQEVPEAFKRELEYLESTFTLDGSLLSLAMTYEGYGHYYFVRGSEYKARAYYSKAVTIYKDIGLLNASKKLREMYQVRYDIGEGYFENKDFQKFAYELLSSLKAVDPKTDPEKLLGYFASKIINVLPVKDLRVTLSDNVLDKTYEVSIGEVDESQNGEYIQTAPLKVQIEDYIDKNARYTFIIQNKNVKLPDDYRLQILPILELIEYAMTAVLKGTLSRLRSLIDPLTKLYTRYYFSDVLLYYFEKAFNEKGELTVVMCDIDNFKKINDTYGHLTGDEVLKEIAKVLREHVRTTDVVGRFGGEEFIILFPSTGLEDAINIVERLRRHIREIAGFPFNISLSFGVANYPKCQVFKSEELIQKADIALYNAKNTGKNKIVVYTEGMTGGLHA</sequence>
<dbReference type="SUPFAM" id="SSF55073">
    <property type="entry name" value="Nucleotide cyclase"/>
    <property type="match status" value="1"/>
</dbReference>
<organism evidence="2 3">
    <name type="scientific">Fervidobacterium gondwanense DSM 13020</name>
    <dbReference type="NCBI Taxonomy" id="1121883"/>
    <lineage>
        <taxon>Bacteria</taxon>
        <taxon>Thermotogati</taxon>
        <taxon>Thermotogota</taxon>
        <taxon>Thermotogae</taxon>
        <taxon>Thermotogales</taxon>
        <taxon>Fervidobacteriaceae</taxon>
        <taxon>Fervidobacterium</taxon>
    </lineage>
</organism>
<dbReference type="GO" id="GO:0052621">
    <property type="term" value="F:diguanylate cyclase activity"/>
    <property type="evidence" value="ECO:0007669"/>
    <property type="project" value="TreeGrafter"/>
</dbReference>
<dbReference type="FunFam" id="3.30.70.270:FF:000001">
    <property type="entry name" value="Diguanylate cyclase domain protein"/>
    <property type="match status" value="1"/>
</dbReference>
<dbReference type="PROSITE" id="PS50887">
    <property type="entry name" value="GGDEF"/>
    <property type="match status" value="1"/>
</dbReference>
<name>A0A1M7SB43_FERGO</name>
<dbReference type="Gene3D" id="3.30.70.270">
    <property type="match status" value="1"/>
</dbReference>
<dbReference type="InterPro" id="IPR000160">
    <property type="entry name" value="GGDEF_dom"/>
</dbReference>
<protein>
    <submittedName>
        <fullName evidence="2">Diguanylate cyclase (GGDEF) domain-containing protein</fullName>
    </submittedName>
</protein>
<dbReference type="GO" id="GO:1902201">
    <property type="term" value="P:negative regulation of bacterial-type flagellum-dependent cell motility"/>
    <property type="evidence" value="ECO:0007669"/>
    <property type="project" value="TreeGrafter"/>
</dbReference>
<dbReference type="CDD" id="cd01949">
    <property type="entry name" value="GGDEF"/>
    <property type="match status" value="1"/>
</dbReference>
<dbReference type="NCBIfam" id="TIGR00254">
    <property type="entry name" value="GGDEF"/>
    <property type="match status" value="1"/>
</dbReference>
<dbReference type="InterPro" id="IPR027417">
    <property type="entry name" value="P-loop_NTPase"/>
</dbReference>
<dbReference type="SUPFAM" id="SSF52540">
    <property type="entry name" value="P-loop containing nucleoside triphosphate hydrolases"/>
    <property type="match status" value="1"/>
</dbReference>
<dbReference type="InterPro" id="IPR043128">
    <property type="entry name" value="Rev_trsase/Diguanyl_cyclase"/>
</dbReference>
<dbReference type="EMBL" id="FRDJ01000003">
    <property type="protein sequence ID" value="SHN55668.1"/>
    <property type="molecule type" value="Genomic_DNA"/>
</dbReference>
<dbReference type="GO" id="GO:0005886">
    <property type="term" value="C:plasma membrane"/>
    <property type="evidence" value="ECO:0007669"/>
    <property type="project" value="TreeGrafter"/>
</dbReference>
<reference evidence="3" key="1">
    <citation type="submission" date="2016-12" db="EMBL/GenBank/DDBJ databases">
        <authorList>
            <person name="Varghese N."/>
            <person name="Submissions S."/>
        </authorList>
    </citation>
    <scope>NUCLEOTIDE SEQUENCE [LARGE SCALE GENOMIC DNA]</scope>
    <source>
        <strain evidence="3">DSM 13020</strain>
    </source>
</reference>
<gene>
    <name evidence="2" type="ORF">SAMN02745226_00684</name>
</gene>